<keyword evidence="14" id="KW-1185">Reference proteome</keyword>
<dbReference type="PANTHER" id="PTHR11702">
    <property type="entry name" value="DEVELOPMENTALLY REGULATED GTP-BINDING PROTEIN-RELATED"/>
    <property type="match status" value="1"/>
</dbReference>
<feature type="binding site" evidence="9">
    <location>
        <begin position="212"/>
        <end position="215"/>
    </location>
    <ligand>
        <name>GTP</name>
        <dbReference type="ChEBI" id="CHEBI:37565"/>
    </ligand>
</feature>
<keyword evidence="7 9" id="KW-0460">Magnesium</keyword>
<reference evidence="13 14" key="1">
    <citation type="submission" date="2016-09" db="EMBL/GenBank/DDBJ databases">
        <title>Genome sequence of Eubacterium angustum.</title>
        <authorList>
            <person name="Poehlein A."/>
            <person name="Daniel R."/>
        </authorList>
    </citation>
    <scope>NUCLEOTIDE SEQUENCE [LARGE SCALE GENOMIC DNA]</scope>
    <source>
        <strain evidence="13 14">DSM 1989</strain>
    </source>
</reference>
<dbReference type="HAMAP" id="MF_01454">
    <property type="entry name" value="GTPase_Obg"/>
    <property type="match status" value="1"/>
</dbReference>
<feature type="binding site" evidence="9">
    <location>
        <position position="172"/>
    </location>
    <ligand>
        <name>Mg(2+)</name>
        <dbReference type="ChEBI" id="CHEBI:18420"/>
    </ligand>
</feature>
<dbReference type="NCBIfam" id="NF008956">
    <property type="entry name" value="PRK12299.1"/>
    <property type="match status" value="1"/>
</dbReference>
<dbReference type="GO" id="GO:0005525">
    <property type="term" value="F:GTP binding"/>
    <property type="evidence" value="ECO:0007669"/>
    <property type="project" value="UniProtKB-UniRule"/>
</dbReference>
<dbReference type="Pfam" id="PF09269">
    <property type="entry name" value="DUF1967"/>
    <property type="match status" value="1"/>
</dbReference>
<protein>
    <recommendedName>
        <fullName evidence="9">GTPase Obg</fullName>
        <ecNumber evidence="9">3.6.5.-</ecNumber>
    </recommendedName>
    <alternativeName>
        <fullName evidence="9">GTP-binding protein Obg</fullName>
    </alternativeName>
</protein>
<evidence type="ECO:0000259" key="11">
    <source>
        <dbReference type="PROSITE" id="PS51881"/>
    </source>
</evidence>
<evidence type="ECO:0000256" key="7">
    <source>
        <dbReference type="ARBA" id="ARBA00022842"/>
    </source>
</evidence>
<evidence type="ECO:0000256" key="2">
    <source>
        <dbReference type="ARBA" id="ARBA00007699"/>
    </source>
</evidence>
<sequence length="426" mass="46695">MFIDIAKIHLKAGNGGHGAVAFRREKYEPSGGPAGGDGGNGGSVILEVDEGLKTLMDFKYKKTYKAESGEDGRNKKQYGKAGEDLVLKVPPGTIVKDEESGIVVADLLEHGQRAVIARGGRGGKGNAKFANSVRQAPRFAEGGTKGEERAVVLELKLLADVGLIGFPNVGKSTLLSIITDAKPKIANYHFTTLTPNLGVVQVDDGDSFVIADIPGLIEGAHAGVGLGHEFLRHIERTRILVHMVDVSSQDGRDPVEDFHKINEELEKYSAKLADKPQLVVANKMDIPGAEDGYEKLKAEVEKYGYEILPISAATAKGIRELEYKILEKVNEAGEPEPLYEEVDIEKVYSLSEKDSEVRVTKEGDIYYVDGYPIQKLMDSTNLDDLDSLRNFQEVIRKKGIIEELKELGIQEEDIVNICGYEFEFFD</sequence>
<dbReference type="Gene3D" id="2.70.210.12">
    <property type="entry name" value="GTP1/OBG domain"/>
    <property type="match status" value="1"/>
</dbReference>
<evidence type="ECO:0000313" key="13">
    <source>
        <dbReference type="EMBL" id="OHW62512.1"/>
    </source>
</evidence>
<feature type="binding site" evidence="9">
    <location>
        <position position="192"/>
    </location>
    <ligand>
        <name>Mg(2+)</name>
        <dbReference type="ChEBI" id="CHEBI:18420"/>
    </ligand>
</feature>
<evidence type="ECO:0000256" key="5">
    <source>
        <dbReference type="ARBA" id="ARBA00022741"/>
    </source>
</evidence>
<dbReference type="InterPro" id="IPR027417">
    <property type="entry name" value="P-loop_NTPase"/>
</dbReference>
<dbReference type="OrthoDB" id="9807318at2"/>
<dbReference type="GO" id="GO:0005737">
    <property type="term" value="C:cytoplasm"/>
    <property type="evidence" value="ECO:0007669"/>
    <property type="project" value="UniProtKB-SubCell"/>
</dbReference>
<comment type="function">
    <text evidence="9">An essential GTPase which binds GTP, GDP and possibly (p)ppGpp with moderate affinity, with high nucleotide exchange rates and a fairly low GTP hydrolysis rate. Plays a role in control of the cell cycle, stress response, ribosome biogenesis and in those bacteria that undergo differentiation, in morphogenesis control.</text>
</comment>
<dbReference type="NCBIfam" id="TIGR03595">
    <property type="entry name" value="Obg_CgtA_exten"/>
    <property type="match status" value="1"/>
</dbReference>
<dbReference type="InterPro" id="IPR006169">
    <property type="entry name" value="GTP1_OBG_dom"/>
</dbReference>
<gene>
    <name evidence="9 13" type="primary">obg</name>
    <name evidence="13" type="ORF">EUAN_10760</name>
</gene>
<dbReference type="InterPro" id="IPR031167">
    <property type="entry name" value="G_OBG"/>
</dbReference>
<dbReference type="NCBIfam" id="TIGR00231">
    <property type="entry name" value="small_GTP"/>
    <property type="match status" value="1"/>
</dbReference>
<dbReference type="SUPFAM" id="SSF102741">
    <property type="entry name" value="Obg GTP-binding protein C-terminal domain"/>
    <property type="match status" value="1"/>
</dbReference>
<comment type="subcellular location">
    <subcellularLocation>
        <location evidence="9">Cytoplasm</location>
    </subcellularLocation>
</comment>
<keyword evidence="3 9" id="KW-0963">Cytoplasm</keyword>
<feature type="domain" description="OBG-type G" evidence="10">
    <location>
        <begin position="159"/>
        <end position="330"/>
    </location>
</feature>
<dbReference type="SUPFAM" id="SSF52540">
    <property type="entry name" value="P-loop containing nucleoside triphosphate hydrolases"/>
    <property type="match status" value="1"/>
</dbReference>
<feature type="binding site" evidence="9">
    <location>
        <begin position="165"/>
        <end position="172"/>
    </location>
    <ligand>
        <name>GTP</name>
        <dbReference type="ChEBI" id="CHEBI:37565"/>
    </ligand>
</feature>
<dbReference type="NCBIfam" id="NF008955">
    <property type="entry name" value="PRK12297.1"/>
    <property type="match status" value="1"/>
</dbReference>
<feature type="binding site" evidence="9">
    <location>
        <begin position="190"/>
        <end position="194"/>
    </location>
    <ligand>
        <name>GTP</name>
        <dbReference type="ChEBI" id="CHEBI:37565"/>
    </ligand>
</feature>
<dbReference type="PROSITE" id="PS51710">
    <property type="entry name" value="G_OBG"/>
    <property type="match status" value="1"/>
</dbReference>
<dbReference type="InterPro" id="IPR015349">
    <property type="entry name" value="OCT_dom"/>
</dbReference>
<dbReference type="GO" id="GO:0003924">
    <property type="term" value="F:GTPase activity"/>
    <property type="evidence" value="ECO:0007669"/>
    <property type="project" value="UniProtKB-UniRule"/>
</dbReference>
<evidence type="ECO:0000256" key="4">
    <source>
        <dbReference type="ARBA" id="ARBA00022723"/>
    </source>
</evidence>
<dbReference type="PANTHER" id="PTHR11702:SF31">
    <property type="entry name" value="MITOCHONDRIAL RIBOSOME-ASSOCIATED GTPASE 2"/>
    <property type="match status" value="1"/>
</dbReference>
<dbReference type="InterPro" id="IPR045086">
    <property type="entry name" value="OBG_GTPase"/>
</dbReference>
<evidence type="ECO:0000256" key="8">
    <source>
        <dbReference type="ARBA" id="ARBA00023134"/>
    </source>
</evidence>
<evidence type="ECO:0000256" key="9">
    <source>
        <dbReference type="HAMAP-Rule" id="MF_01454"/>
    </source>
</evidence>
<organism evidence="13 14">
    <name type="scientific">Andreesenia angusta</name>
    <dbReference type="NCBI Taxonomy" id="39480"/>
    <lineage>
        <taxon>Bacteria</taxon>
        <taxon>Bacillati</taxon>
        <taxon>Bacillota</taxon>
        <taxon>Tissierellia</taxon>
        <taxon>Tissierellales</taxon>
        <taxon>Gottschalkiaceae</taxon>
        <taxon>Andreesenia</taxon>
    </lineage>
</organism>
<dbReference type="STRING" id="39480.EUAN_10760"/>
<dbReference type="EMBL" id="MKIE01000003">
    <property type="protein sequence ID" value="OHW62512.1"/>
    <property type="molecule type" value="Genomic_DNA"/>
</dbReference>
<dbReference type="Pfam" id="PF01926">
    <property type="entry name" value="MMR_HSR1"/>
    <property type="match status" value="1"/>
</dbReference>
<feature type="binding site" evidence="9">
    <location>
        <begin position="311"/>
        <end position="313"/>
    </location>
    <ligand>
        <name>GTP</name>
        <dbReference type="ChEBI" id="CHEBI:37565"/>
    </ligand>
</feature>
<dbReference type="InterPro" id="IPR006074">
    <property type="entry name" value="GTP1-OBG_CS"/>
</dbReference>
<dbReference type="Gene3D" id="3.30.300.350">
    <property type="entry name" value="GTP-binding protein OBG, C-terminal domain"/>
    <property type="match status" value="1"/>
</dbReference>
<evidence type="ECO:0000313" key="14">
    <source>
        <dbReference type="Proteomes" id="UP000180254"/>
    </source>
</evidence>
<comment type="caution">
    <text evidence="13">The sequence shown here is derived from an EMBL/GenBank/DDBJ whole genome shotgun (WGS) entry which is preliminary data.</text>
</comment>
<dbReference type="EC" id="3.6.5.-" evidence="9"/>
<proteinExistence type="inferred from homology"/>
<feature type="binding site" evidence="9">
    <location>
        <begin position="282"/>
        <end position="285"/>
    </location>
    <ligand>
        <name>GTP</name>
        <dbReference type="ChEBI" id="CHEBI:37565"/>
    </ligand>
</feature>
<keyword evidence="6 9" id="KW-0378">Hydrolase</keyword>
<dbReference type="NCBIfam" id="NF008954">
    <property type="entry name" value="PRK12296.1"/>
    <property type="match status" value="1"/>
</dbReference>
<dbReference type="RefSeq" id="WP_071062444.1">
    <property type="nucleotide sequence ID" value="NZ_MKIE01000003.1"/>
</dbReference>
<dbReference type="FunFam" id="2.70.210.12:FF:000001">
    <property type="entry name" value="GTPase Obg"/>
    <property type="match status" value="1"/>
</dbReference>
<dbReference type="AlphaFoldDB" id="A0A1S1V7H6"/>
<dbReference type="CDD" id="cd01898">
    <property type="entry name" value="Obg"/>
    <property type="match status" value="1"/>
</dbReference>
<dbReference type="Gene3D" id="3.40.50.300">
    <property type="entry name" value="P-loop containing nucleotide triphosphate hydrolases"/>
    <property type="match status" value="1"/>
</dbReference>
<dbReference type="PROSITE" id="PS51881">
    <property type="entry name" value="OCT"/>
    <property type="match status" value="1"/>
</dbReference>
<dbReference type="SUPFAM" id="SSF82051">
    <property type="entry name" value="Obg GTP-binding protein N-terminal domain"/>
    <property type="match status" value="1"/>
</dbReference>
<evidence type="ECO:0000256" key="6">
    <source>
        <dbReference type="ARBA" id="ARBA00022801"/>
    </source>
</evidence>
<dbReference type="InterPro" id="IPR006073">
    <property type="entry name" value="GTP-bd"/>
</dbReference>
<dbReference type="Proteomes" id="UP000180254">
    <property type="component" value="Unassembled WGS sequence"/>
</dbReference>
<accession>A0A1S1V7H6</accession>
<feature type="domain" description="Obg" evidence="12">
    <location>
        <begin position="1"/>
        <end position="158"/>
    </location>
</feature>
<dbReference type="PRINTS" id="PR00326">
    <property type="entry name" value="GTP1OBG"/>
</dbReference>
<dbReference type="PROSITE" id="PS51883">
    <property type="entry name" value="OBG"/>
    <property type="match status" value="1"/>
</dbReference>
<evidence type="ECO:0000259" key="12">
    <source>
        <dbReference type="PROSITE" id="PS51883"/>
    </source>
</evidence>
<keyword evidence="5 9" id="KW-0547">Nucleotide-binding</keyword>
<comment type="similarity">
    <text evidence="2 9">Belongs to the TRAFAC class OBG-HflX-like GTPase superfamily. OBG GTPase family.</text>
</comment>
<dbReference type="GO" id="GO:0000287">
    <property type="term" value="F:magnesium ion binding"/>
    <property type="evidence" value="ECO:0007669"/>
    <property type="project" value="InterPro"/>
</dbReference>
<keyword evidence="4 9" id="KW-0479">Metal-binding</keyword>
<name>A0A1S1V7H6_9FIRM</name>
<dbReference type="InterPro" id="IPR014100">
    <property type="entry name" value="GTP-bd_Obg/CgtA"/>
</dbReference>
<comment type="subunit">
    <text evidence="9">Monomer.</text>
</comment>
<evidence type="ECO:0000256" key="1">
    <source>
        <dbReference type="ARBA" id="ARBA00001946"/>
    </source>
</evidence>
<keyword evidence="8 9" id="KW-0342">GTP-binding</keyword>
<dbReference type="PROSITE" id="PS00905">
    <property type="entry name" value="GTP1_OBG"/>
    <property type="match status" value="1"/>
</dbReference>
<dbReference type="GO" id="GO:0042254">
    <property type="term" value="P:ribosome biogenesis"/>
    <property type="evidence" value="ECO:0007669"/>
    <property type="project" value="UniProtKB-UniRule"/>
</dbReference>
<evidence type="ECO:0000259" key="10">
    <source>
        <dbReference type="PROSITE" id="PS51710"/>
    </source>
</evidence>
<dbReference type="InterPro" id="IPR036346">
    <property type="entry name" value="GTP-bd_prot_GTP1/OBG_C_sf"/>
</dbReference>
<feature type="domain" description="OCT" evidence="11">
    <location>
        <begin position="347"/>
        <end position="426"/>
    </location>
</feature>
<dbReference type="Pfam" id="PF01018">
    <property type="entry name" value="GTP1_OBG"/>
    <property type="match status" value="1"/>
</dbReference>
<comment type="cofactor">
    <cofactor evidence="1 9">
        <name>Mg(2+)</name>
        <dbReference type="ChEBI" id="CHEBI:18420"/>
    </cofactor>
</comment>
<dbReference type="InterPro" id="IPR005225">
    <property type="entry name" value="Small_GTP-bd"/>
</dbReference>
<evidence type="ECO:0000256" key="3">
    <source>
        <dbReference type="ARBA" id="ARBA00022490"/>
    </source>
</evidence>
<dbReference type="InterPro" id="IPR036726">
    <property type="entry name" value="GTP1_OBG_dom_sf"/>
</dbReference>
<dbReference type="NCBIfam" id="TIGR02729">
    <property type="entry name" value="Obg_CgtA"/>
    <property type="match status" value="1"/>
</dbReference>